<dbReference type="InterPro" id="IPR044924">
    <property type="entry name" value="HAD-SF_hydro_IA_REG-2-like_cap"/>
</dbReference>
<dbReference type="NCBIfam" id="TIGR01549">
    <property type="entry name" value="HAD-SF-IA-v1"/>
    <property type="match status" value="1"/>
</dbReference>
<evidence type="ECO:0008006" key="3">
    <source>
        <dbReference type="Google" id="ProtNLM"/>
    </source>
</evidence>
<dbReference type="RefSeq" id="XP_012207961.1">
    <property type="nucleotide sequence ID" value="XM_012352571.1"/>
</dbReference>
<reference evidence="1 2" key="1">
    <citation type="journal article" date="2013" name="PLoS Genet.">
        <title>Distinctive expansion of potential virulence genes in the genome of the oomycete fish pathogen Saprolegnia parasitica.</title>
        <authorList>
            <person name="Jiang R.H."/>
            <person name="de Bruijn I."/>
            <person name="Haas B.J."/>
            <person name="Belmonte R."/>
            <person name="Lobach L."/>
            <person name="Christie J."/>
            <person name="van den Ackerveken G."/>
            <person name="Bottin A."/>
            <person name="Bulone V."/>
            <person name="Diaz-Moreno S.M."/>
            <person name="Dumas B."/>
            <person name="Fan L."/>
            <person name="Gaulin E."/>
            <person name="Govers F."/>
            <person name="Grenville-Briggs L.J."/>
            <person name="Horner N.R."/>
            <person name="Levin J.Z."/>
            <person name="Mammella M."/>
            <person name="Meijer H.J."/>
            <person name="Morris P."/>
            <person name="Nusbaum C."/>
            <person name="Oome S."/>
            <person name="Phillips A.J."/>
            <person name="van Rooyen D."/>
            <person name="Rzeszutek E."/>
            <person name="Saraiva M."/>
            <person name="Secombes C.J."/>
            <person name="Seidl M.F."/>
            <person name="Snel B."/>
            <person name="Stassen J.H."/>
            <person name="Sykes S."/>
            <person name="Tripathy S."/>
            <person name="van den Berg H."/>
            <person name="Vega-Arreguin J.C."/>
            <person name="Wawra S."/>
            <person name="Young S.K."/>
            <person name="Zeng Q."/>
            <person name="Dieguez-Uribeondo J."/>
            <person name="Russ C."/>
            <person name="Tyler B.M."/>
            <person name="van West P."/>
        </authorList>
    </citation>
    <scope>NUCLEOTIDE SEQUENCE [LARGE SCALE GENOMIC DNA]</scope>
    <source>
        <strain evidence="1 2">CBS 223.65</strain>
    </source>
</reference>
<dbReference type="GO" id="GO:0005634">
    <property type="term" value="C:nucleus"/>
    <property type="evidence" value="ECO:0007669"/>
    <property type="project" value="TreeGrafter"/>
</dbReference>
<dbReference type="PANTHER" id="PTHR46191:SF2">
    <property type="entry name" value="HALOACID DEHALOGENASE-LIKE HYDROLASE DOMAIN-CONTAINING PROTEIN 3"/>
    <property type="match status" value="1"/>
</dbReference>
<dbReference type="InterPro" id="IPR011949">
    <property type="entry name" value="HAD-SF_hydro_IA_REG-2-like"/>
</dbReference>
<gene>
    <name evidence="1" type="ORF">SPRG_13197</name>
</gene>
<keyword evidence="2" id="KW-1185">Reference proteome</keyword>
<dbReference type="AlphaFoldDB" id="A0A067BWT9"/>
<dbReference type="Pfam" id="PF00702">
    <property type="entry name" value="Hydrolase"/>
    <property type="match status" value="1"/>
</dbReference>
<dbReference type="STRING" id="695850.A0A067BWT9"/>
<dbReference type="InterPro" id="IPR051828">
    <property type="entry name" value="HAD-like_hydrolase_domain"/>
</dbReference>
<dbReference type="GeneID" id="24135095"/>
<evidence type="ECO:0000313" key="1">
    <source>
        <dbReference type="EMBL" id="KDO21305.1"/>
    </source>
</evidence>
<dbReference type="Gene3D" id="1.10.150.720">
    <property type="entry name" value="Haloacid dehalogenase-like hydrolase"/>
    <property type="match status" value="1"/>
</dbReference>
<dbReference type="OMA" id="WWRQLIA"/>
<dbReference type="Proteomes" id="UP000030745">
    <property type="component" value="Unassembled WGS sequence"/>
</dbReference>
<dbReference type="InterPro" id="IPR036412">
    <property type="entry name" value="HAD-like_sf"/>
</dbReference>
<dbReference type="VEuPathDB" id="FungiDB:SPRG_13197"/>
<proteinExistence type="predicted"/>
<dbReference type="SUPFAM" id="SSF56784">
    <property type="entry name" value="HAD-like"/>
    <property type="match status" value="1"/>
</dbReference>
<dbReference type="Gene3D" id="3.40.50.1000">
    <property type="entry name" value="HAD superfamily/HAD-like"/>
    <property type="match status" value="1"/>
</dbReference>
<evidence type="ECO:0000313" key="2">
    <source>
        <dbReference type="Proteomes" id="UP000030745"/>
    </source>
</evidence>
<dbReference type="InterPro" id="IPR023214">
    <property type="entry name" value="HAD_sf"/>
</dbReference>
<dbReference type="EMBL" id="KK583290">
    <property type="protein sequence ID" value="KDO21305.1"/>
    <property type="molecule type" value="Genomic_DNA"/>
</dbReference>
<sequence>MAAARSARRGIAAVTLDATGTLFRPREAIGTAYLKHVVAVCGPPPPPATGSYEAAITAAFQQSFRAELAASPNFGHVHSATTAQPWWGRVIFATFPPALQAHVGSRKDELLSTLYSHYATRAAWEVYDDVHPALRSLQERGVPMGVISNFDERLESILETLDLRGYFDFVLTSWDHGVAKPDASIFHRAAELHGITDVDGRAMLHIGDDATNDLFGARAAGYSGGLVDRGRAVTLTQLLQEH</sequence>
<dbReference type="OrthoDB" id="444127at2759"/>
<organism evidence="1 2">
    <name type="scientific">Saprolegnia parasitica (strain CBS 223.65)</name>
    <dbReference type="NCBI Taxonomy" id="695850"/>
    <lineage>
        <taxon>Eukaryota</taxon>
        <taxon>Sar</taxon>
        <taxon>Stramenopiles</taxon>
        <taxon>Oomycota</taxon>
        <taxon>Saprolegniomycetes</taxon>
        <taxon>Saprolegniales</taxon>
        <taxon>Saprolegniaceae</taxon>
        <taxon>Saprolegnia</taxon>
    </lineage>
</organism>
<dbReference type="PRINTS" id="PR00413">
    <property type="entry name" value="HADHALOGNASE"/>
</dbReference>
<protein>
    <recommendedName>
        <fullName evidence="3">Haloacid dehalogenase-like hydrolase domain-containing protein 3</fullName>
    </recommendedName>
</protein>
<accession>A0A067BWT9</accession>
<dbReference type="KEGG" id="spar:SPRG_13197"/>
<dbReference type="InterPro" id="IPR006439">
    <property type="entry name" value="HAD-SF_hydro_IA"/>
</dbReference>
<dbReference type="NCBIfam" id="TIGR02252">
    <property type="entry name" value="DREG-2"/>
    <property type="match status" value="1"/>
</dbReference>
<dbReference type="PANTHER" id="PTHR46191">
    <property type="match status" value="1"/>
</dbReference>
<name>A0A067BWT9_SAPPC</name>